<dbReference type="Proteomes" id="UP000078544">
    <property type="component" value="Unassembled WGS sequence"/>
</dbReference>
<feature type="region of interest" description="Disordered" evidence="1">
    <location>
        <begin position="71"/>
        <end position="167"/>
    </location>
</feature>
<keyword evidence="3" id="KW-1185">Reference proteome</keyword>
<organism evidence="2 3">
    <name type="scientific">Moelleriella libera RCEF 2490</name>
    <dbReference type="NCBI Taxonomy" id="1081109"/>
    <lineage>
        <taxon>Eukaryota</taxon>
        <taxon>Fungi</taxon>
        <taxon>Dikarya</taxon>
        <taxon>Ascomycota</taxon>
        <taxon>Pezizomycotina</taxon>
        <taxon>Sordariomycetes</taxon>
        <taxon>Hypocreomycetidae</taxon>
        <taxon>Hypocreales</taxon>
        <taxon>Clavicipitaceae</taxon>
        <taxon>Moelleriella</taxon>
    </lineage>
</organism>
<sequence>MSSSMLAYGADYGSDTRNQTSGMGSYNAGMMMYNVPHTAAQQSVYDTQQFTPRQHAAMQMMPSDVASTYFAGSEGATNTGSSSLQTSAQNSSSSPSVYQQHNPGLSYSSNMSGSNNNNNHNHSSSSSSEMHHQAGGSHHQQQQQAPATTASAGAAADNREFPNDDTTAEKWSSFQRQLGALFQEISNGQLERAAEALLSISTWMLSQVVELGLHQDNQALHEDRLRVWNDFNHAWLALAFQQKELMASGRQVSRSQRLMSEEAVKKLGDELIRLCDGIERHGLVDYQYGVWEEQIEAGSSFNGRNKKKA</sequence>
<protein>
    <submittedName>
        <fullName evidence="2">Uncharacterized protein</fullName>
    </submittedName>
</protein>
<dbReference type="OrthoDB" id="5552418at2759"/>
<gene>
    <name evidence="2" type="ORF">AAL_07482</name>
</gene>
<dbReference type="EMBL" id="AZGY01000023">
    <property type="protein sequence ID" value="KZZ89974.1"/>
    <property type="molecule type" value="Genomic_DNA"/>
</dbReference>
<reference evidence="2 3" key="1">
    <citation type="journal article" date="2016" name="Genome Biol. Evol.">
        <title>Divergent and convergent evolution of fungal pathogenicity.</title>
        <authorList>
            <person name="Shang Y."/>
            <person name="Xiao G."/>
            <person name="Zheng P."/>
            <person name="Cen K."/>
            <person name="Zhan S."/>
            <person name="Wang C."/>
        </authorList>
    </citation>
    <scope>NUCLEOTIDE SEQUENCE [LARGE SCALE GENOMIC DNA]</scope>
    <source>
        <strain evidence="2 3">RCEF 2490</strain>
    </source>
</reference>
<evidence type="ECO:0000313" key="3">
    <source>
        <dbReference type="Proteomes" id="UP000078544"/>
    </source>
</evidence>
<feature type="compositionally biased region" description="Low complexity" evidence="1">
    <location>
        <begin position="81"/>
        <end position="156"/>
    </location>
</feature>
<comment type="caution">
    <text evidence="2">The sequence shown here is derived from an EMBL/GenBank/DDBJ whole genome shotgun (WGS) entry which is preliminary data.</text>
</comment>
<accession>A0A167XE75</accession>
<name>A0A167XE75_9HYPO</name>
<evidence type="ECO:0000313" key="2">
    <source>
        <dbReference type="EMBL" id="KZZ89974.1"/>
    </source>
</evidence>
<dbReference type="AlphaFoldDB" id="A0A167XE75"/>
<evidence type="ECO:0000256" key="1">
    <source>
        <dbReference type="SAM" id="MobiDB-lite"/>
    </source>
</evidence>
<proteinExistence type="predicted"/>